<keyword evidence="4" id="KW-1185">Reference proteome</keyword>
<feature type="domain" description="ZAD" evidence="2">
    <location>
        <begin position="91"/>
        <end position="165"/>
    </location>
</feature>
<protein>
    <recommendedName>
        <fullName evidence="2">ZAD domain-containing protein</fullName>
    </recommendedName>
</protein>
<accession>A0ABD1E7H2</accession>
<evidence type="ECO:0000256" key="1">
    <source>
        <dbReference type="SAM" id="Coils"/>
    </source>
</evidence>
<dbReference type="Proteomes" id="UP001566132">
    <property type="component" value="Unassembled WGS sequence"/>
</dbReference>
<proteinExistence type="predicted"/>
<evidence type="ECO:0000313" key="3">
    <source>
        <dbReference type="EMBL" id="KAL1490545.1"/>
    </source>
</evidence>
<keyword evidence="1" id="KW-0175">Coiled coil</keyword>
<organism evidence="3 4">
    <name type="scientific">Hypothenemus hampei</name>
    <name type="common">Coffee berry borer</name>
    <dbReference type="NCBI Taxonomy" id="57062"/>
    <lineage>
        <taxon>Eukaryota</taxon>
        <taxon>Metazoa</taxon>
        <taxon>Ecdysozoa</taxon>
        <taxon>Arthropoda</taxon>
        <taxon>Hexapoda</taxon>
        <taxon>Insecta</taxon>
        <taxon>Pterygota</taxon>
        <taxon>Neoptera</taxon>
        <taxon>Endopterygota</taxon>
        <taxon>Coleoptera</taxon>
        <taxon>Polyphaga</taxon>
        <taxon>Cucujiformia</taxon>
        <taxon>Curculionidae</taxon>
        <taxon>Scolytinae</taxon>
        <taxon>Hypothenemus</taxon>
    </lineage>
</organism>
<comment type="caution">
    <text evidence="3">The sequence shown here is derived from an EMBL/GenBank/DDBJ whole genome shotgun (WGS) entry which is preliminary data.</text>
</comment>
<dbReference type="EMBL" id="JBDJPC010000010">
    <property type="protein sequence ID" value="KAL1490545.1"/>
    <property type="molecule type" value="Genomic_DNA"/>
</dbReference>
<dbReference type="SMART" id="SM00868">
    <property type="entry name" value="zf-AD"/>
    <property type="match status" value="1"/>
</dbReference>
<feature type="coiled-coil region" evidence="1">
    <location>
        <begin position="208"/>
        <end position="242"/>
    </location>
</feature>
<sequence>MAPKKIRCCVPYCSNVQENSRRQFFRIATNVENRWRTFKTVTPKFQLMYCCDEHFDLPNDAVNYIRYKYCPDTKLKLRPNILPHRKLPINVCRFCLQLIYSEDDLVDISEKKGNKNRKIVITELPNIDLLLTLEPVVCRKCFDPLEQCYILKQTVLKSEAVIVKCIKSVIQKSPKRFQQTCKIDLFDEYNDINEFLKREKVTETTIGKEEAESKNEEIVIQLENEENDIEFKYNEGEKTEETVENIDQQDPLLITEKSVLMTDRFDQ</sequence>
<dbReference type="AlphaFoldDB" id="A0ABD1E7H2"/>
<reference evidence="3 4" key="1">
    <citation type="submission" date="2024-05" db="EMBL/GenBank/DDBJ databases">
        <title>Genetic variation in Jamaican populations of the coffee berry borer (Hypothenemus hampei).</title>
        <authorList>
            <person name="Errbii M."/>
            <person name="Myrie A."/>
        </authorList>
    </citation>
    <scope>NUCLEOTIDE SEQUENCE [LARGE SCALE GENOMIC DNA]</scope>
    <source>
        <strain evidence="3">JA-Hopewell-2020-01-JO</strain>
        <tissue evidence="3">Whole body</tissue>
    </source>
</reference>
<evidence type="ECO:0000313" key="4">
    <source>
        <dbReference type="Proteomes" id="UP001566132"/>
    </source>
</evidence>
<dbReference type="InterPro" id="IPR012934">
    <property type="entry name" value="Znf_AD"/>
</dbReference>
<name>A0ABD1E7H2_HYPHA</name>
<evidence type="ECO:0000259" key="2">
    <source>
        <dbReference type="SMART" id="SM00868"/>
    </source>
</evidence>
<gene>
    <name evidence="3" type="ORF">ABEB36_013221</name>
</gene>